<evidence type="ECO:0000313" key="3">
    <source>
        <dbReference type="Proteomes" id="UP000299102"/>
    </source>
</evidence>
<dbReference type="Proteomes" id="UP000299102">
    <property type="component" value="Unassembled WGS sequence"/>
</dbReference>
<name>A0A4C1WHF4_EUMVA</name>
<comment type="caution">
    <text evidence="2">The sequence shown here is derived from an EMBL/GenBank/DDBJ whole genome shotgun (WGS) entry which is preliminary data.</text>
</comment>
<sequence>MVSRSRGAHVLVWEQSGLEDQRPDYYSETRPVAMSKLKTGPRAESRVVVEIERCSGIRIKSETGIGIRHSTGIKLESRNEFGIVSNTDQYSNKFYVLGDIILLLYGVGYIVVFIIETKSIIPLGLLSVAHFPSTPFFLSEPNEIKPFAALGQFKFIAIRP</sequence>
<accession>A0A4C1WHF4</accession>
<keyword evidence="1" id="KW-0812">Transmembrane</keyword>
<evidence type="ECO:0000256" key="1">
    <source>
        <dbReference type="SAM" id="Phobius"/>
    </source>
</evidence>
<feature type="transmembrane region" description="Helical" evidence="1">
    <location>
        <begin position="94"/>
        <end position="115"/>
    </location>
</feature>
<dbReference type="AlphaFoldDB" id="A0A4C1WHF4"/>
<reference evidence="2 3" key="1">
    <citation type="journal article" date="2019" name="Commun. Biol.">
        <title>The bagworm genome reveals a unique fibroin gene that provides high tensile strength.</title>
        <authorList>
            <person name="Kono N."/>
            <person name="Nakamura H."/>
            <person name="Ohtoshi R."/>
            <person name="Tomita M."/>
            <person name="Numata K."/>
            <person name="Arakawa K."/>
        </authorList>
    </citation>
    <scope>NUCLEOTIDE SEQUENCE [LARGE SCALE GENOMIC DNA]</scope>
</reference>
<protein>
    <submittedName>
        <fullName evidence="2">Uncharacterized protein</fullName>
    </submittedName>
</protein>
<proteinExistence type="predicted"/>
<gene>
    <name evidence="2" type="ORF">EVAR_40832_1</name>
</gene>
<dbReference type="EMBL" id="BGZK01000562">
    <property type="protein sequence ID" value="GBP50290.1"/>
    <property type="molecule type" value="Genomic_DNA"/>
</dbReference>
<evidence type="ECO:0000313" key="2">
    <source>
        <dbReference type="EMBL" id="GBP50290.1"/>
    </source>
</evidence>
<keyword evidence="1" id="KW-0472">Membrane</keyword>
<dbReference type="OrthoDB" id="10472857at2759"/>
<keyword evidence="1" id="KW-1133">Transmembrane helix</keyword>
<organism evidence="2 3">
    <name type="scientific">Eumeta variegata</name>
    <name type="common">Bagworm moth</name>
    <name type="synonym">Eumeta japonica</name>
    <dbReference type="NCBI Taxonomy" id="151549"/>
    <lineage>
        <taxon>Eukaryota</taxon>
        <taxon>Metazoa</taxon>
        <taxon>Ecdysozoa</taxon>
        <taxon>Arthropoda</taxon>
        <taxon>Hexapoda</taxon>
        <taxon>Insecta</taxon>
        <taxon>Pterygota</taxon>
        <taxon>Neoptera</taxon>
        <taxon>Endopterygota</taxon>
        <taxon>Lepidoptera</taxon>
        <taxon>Glossata</taxon>
        <taxon>Ditrysia</taxon>
        <taxon>Tineoidea</taxon>
        <taxon>Psychidae</taxon>
        <taxon>Oiketicinae</taxon>
        <taxon>Eumeta</taxon>
    </lineage>
</organism>
<keyword evidence="3" id="KW-1185">Reference proteome</keyword>